<dbReference type="RefSeq" id="WP_345068998.1">
    <property type="nucleotide sequence ID" value="NZ_BAABGR010000041.1"/>
</dbReference>
<dbReference type="PANTHER" id="PTHR20992">
    <property type="entry name" value="AT15442P-RELATED"/>
    <property type="match status" value="1"/>
</dbReference>
<dbReference type="Proteomes" id="UP001500394">
    <property type="component" value="Unassembled WGS sequence"/>
</dbReference>
<feature type="transmembrane region" description="Helical" evidence="1">
    <location>
        <begin position="56"/>
        <end position="80"/>
    </location>
</feature>
<keyword evidence="1" id="KW-0472">Membrane</keyword>
<sequence length="119" mass="12924">MSKILRFFDLHNGEDKKETVLESVVSNIYFRGANAWILACAIVIASIGLNVNSTAVIIGAMLISPLMGPIVGAGFALGTFDFALLQKSIKNIMIATGISLLVSFLYFSLVRSRRHSLSF</sequence>
<comment type="caution">
    <text evidence="2">The sequence shown here is derived from an EMBL/GenBank/DDBJ whole genome shotgun (WGS) entry which is preliminary data.</text>
</comment>
<proteinExistence type="predicted"/>
<name>A0ABP8R8V6_9SPHI</name>
<organism evidence="2 3">
    <name type="scientific">Sphingobacterium thermophilum</name>
    <dbReference type="NCBI Taxonomy" id="768534"/>
    <lineage>
        <taxon>Bacteria</taxon>
        <taxon>Pseudomonadati</taxon>
        <taxon>Bacteroidota</taxon>
        <taxon>Sphingobacteriia</taxon>
        <taxon>Sphingobacteriales</taxon>
        <taxon>Sphingobacteriaceae</taxon>
        <taxon>Sphingobacterium</taxon>
    </lineage>
</organism>
<protein>
    <recommendedName>
        <fullName evidence="4">DUF389 domain-containing protein</fullName>
    </recommendedName>
</protein>
<keyword evidence="1" id="KW-1133">Transmembrane helix</keyword>
<evidence type="ECO:0000256" key="1">
    <source>
        <dbReference type="SAM" id="Phobius"/>
    </source>
</evidence>
<dbReference type="PANTHER" id="PTHR20992:SF9">
    <property type="entry name" value="AT15442P-RELATED"/>
    <property type="match status" value="1"/>
</dbReference>
<dbReference type="InterPro" id="IPR005240">
    <property type="entry name" value="DUF389"/>
</dbReference>
<keyword evidence="3" id="KW-1185">Reference proteome</keyword>
<evidence type="ECO:0000313" key="3">
    <source>
        <dbReference type="Proteomes" id="UP001500394"/>
    </source>
</evidence>
<evidence type="ECO:0008006" key="4">
    <source>
        <dbReference type="Google" id="ProtNLM"/>
    </source>
</evidence>
<feature type="transmembrane region" description="Helical" evidence="1">
    <location>
        <begin position="92"/>
        <end position="110"/>
    </location>
</feature>
<keyword evidence="1" id="KW-0812">Transmembrane</keyword>
<dbReference type="EMBL" id="BAABGR010000041">
    <property type="protein sequence ID" value="GAA4520733.1"/>
    <property type="molecule type" value="Genomic_DNA"/>
</dbReference>
<reference evidence="3" key="1">
    <citation type="journal article" date="2019" name="Int. J. Syst. Evol. Microbiol.">
        <title>The Global Catalogue of Microorganisms (GCM) 10K type strain sequencing project: providing services to taxonomists for standard genome sequencing and annotation.</title>
        <authorList>
            <consortium name="The Broad Institute Genomics Platform"/>
            <consortium name="The Broad Institute Genome Sequencing Center for Infectious Disease"/>
            <person name="Wu L."/>
            <person name="Ma J."/>
        </authorList>
    </citation>
    <scope>NUCLEOTIDE SEQUENCE [LARGE SCALE GENOMIC DNA]</scope>
    <source>
        <strain evidence="3">JCM 17858</strain>
    </source>
</reference>
<dbReference type="Pfam" id="PF04087">
    <property type="entry name" value="DUF389"/>
    <property type="match status" value="1"/>
</dbReference>
<accession>A0ABP8R8V6</accession>
<gene>
    <name evidence="2" type="ORF">GCM10023173_25220</name>
</gene>
<evidence type="ECO:0000313" key="2">
    <source>
        <dbReference type="EMBL" id="GAA4520733.1"/>
    </source>
</evidence>
<feature type="transmembrane region" description="Helical" evidence="1">
    <location>
        <begin position="28"/>
        <end position="49"/>
    </location>
</feature>